<feature type="region of interest" description="Disordered" evidence="1">
    <location>
        <begin position="356"/>
        <end position="423"/>
    </location>
</feature>
<evidence type="ECO:0000259" key="2">
    <source>
        <dbReference type="SMART" id="SM00974"/>
    </source>
</evidence>
<dbReference type="EMBL" id="JACERN010000031">
    <property type="protein sequence ID" value="MBA4709093.1"/>
    <property type="molecule type" value="Genomic_DNA"/>
</dbReference>
<protein>
    <submittedName>
        <fullName evidence="3">GIY-YIG nuclease family protein</fullName>
    </submittedName>
</protein>
<comment type="caution">
    <text evidence="3">The sequence shown here is derived from an EMBL/GenBank/DDBJ whole genome shotgun (WGS) entry which is preliminary data.</text>
</comment>
<evidence type="ECO:0000313" key="4">
    <source>
        <dbReference type="Proteomes" id="UP000545606"/>
    </source>
</evidence>
<sequence>MLANPGYQLNGIPVIKIGYTTHSMAASLRQIYSTGVPFPFEVKYQAMVWKARATMRHAHGILHAQRLNNERDFFNCTIQEAIDAVELSVQGDITYKAERPPELYSADTAFNPDALKEPDIVEEEAAGKAWSKNKRTDTPGYVYVLTNEVYHDGHAPLLKIGYTRKEPKERAEDLYYWEYECWGVPQNFKVAFAARFEHAFDTEQRVHEFLKEFRVNHWREFFSCTLEEAKLAIQAEQDREVSQNAPAKITLDPSIILAEKQEPTSRPVPVPVPVPVPAPAPAPVPVPVPAPIIVSPQRPERPQLVLQPAKIHHVLPSRWRPTQRQAIAGLILLGCVVVAVPGYHFLSNWVSSLQTPTAKQAPDPAPHPKPKKAHGHPKKKKKKHKKVKNQQPSEGTADQSPQYEAPLPADSAPSNQAGDPNPG</sequence>
<feature type="compositionally biased region" description="Basic residues" evidence="1">
    <location>
        <begin position="368"/>
        <end position="388"/>
    </location>
</feature>
<dbReference type="AlphaFoldDB" id="A0A838Y1M4"/>
<accession>A0A838Y1M4</accession>
<name>A0A838Y1M4_9NEIS</name>
<organism evidence="3 4">
    <name type="scientific">Aquitalea aquatica</name>
    <dbReference type="NCBI Taxonomy" id="3044273"/>
    <lineage>
        <taxon>Bacteria</taxon>
        <taxon>Pseudomonadati</taxon>
        <taxon>Pseudomonadota</taxon>
        <taxon>Betaproteobacteria</taxon>
        <taxon>Neisseriales</taxon>
        <taxon>Chromobacteriaceae</taxon>
        <taxon>Aquitalea</taxon>
    </lineage>
</organism>
<feature type="domain" description="Bacteriophage T5 Orf172 DNA-binding" evidence="2">
    <location>
        <begin position="152"/>
        <end position="236"/>
    </location>
</feature>
<dbReference type="SMART" id="SM00974">
    <property type="entry name" value="T5orf172"/>
    <property type="match status" value="2"/>
</dbReference>
<dbReference type="InterPro" id="IPR018306">
    <property type="entry name" value="Phage_T5_Orf172_DNA-bd"/>
</dbReference>
<evidence type="ECO:0000313" key="3">
    <source>
        <dbReference type="EMBL" id="MBA4709093.1"/>
    </source>
</evidence>
<dbReference type="Proteomes" id="UP000545606">
    <property type="component" value="Unassembled WGS sequence"/>
</dbReference>
<dbReference type="Pfam" id="PF10544">
    <property type="entry name" value="T5orf172"/>
    <property type="match status" value="1"/>
</dbReference>
<feature type="domain" description="Bacteriophage T5 Orf172 DNA-binding" evidence="2">
    <location>
        <begin position="9"/>
        <end position="88"/>
    </location>
</feature>
<proteinExistence type="predicted"/>
<feature type="compositionally biased region" description="Polar residues" evidence="1">
    <location>
        <begin position="412"/>
        <end position="423"/>
    </location>
</feature>
<reference evidence="3 4" key="1">
    <citation type="submission" date="2020-07" db="EMBL/GenBank/DDBJ databases">
        <title>Draft genome sequence of violacein-producing bacteria and related species.</title>
        <authorList>
            <person name="Wilson H.S."/>
            <person name="De Leon M.E."/>
        </authorList>
    </citation>
    <scope>NUCLEOTIDE SEQUENCE [LARGE SCALE GENOMIC DNA]</scope>
    <source>
        <strain evidence="3 4">HSC-21Su07</strain>
    </source>
</reference>
<dbReference type="Pfam" id="PF13455">
    <property type="entry name" value="MUG113"/>
    <property type="match status" value="1"/>
</dbReference>
<keyword evidence="4" id="KW-1185">Reference proteome</keyword>
<feature type="compositionally biased region" description="Polar residues" evidence="1">
    <location>
        <begin position="389"/>
        <end position="402"/>
    </location>
</feature>
<gene>
    <name evidence="3" type="ORF">H2Z84_11980</name>
</gene>
<evidence type="ECO:0000256" key="1">
    <source>
        <dbReference type="SAM" id="MobiDB-lite"/>
    </source>
</evidence>